<name>A0A0P7ANR6_9HYPO</name>
<feature type="domain" description="Dienelactone hydrolase" evidence="1">
    <location>
        <begin position="35"/>
        <end position="267"/>
    </location>
</feature>
<dbReference type="InterPro" id="IPR002925">
    <property type="entry name" value="Dienelactn_hydro"/>
</dbReference>
<dbReference type="GO" id="GO:0016787">
    <property type="term" value="F:hydrolase activity"/>
    <property type="evidence" value="ECO:0007669"/>
    <property type="project" value="InterPro"/>
</dbReference>
<dbReference type="Pfam" id="PF01738">
    <property type="entry name" value="DLH"/>
    <property type="match status" value="1"/>
</dbReference>
<evidence type="ECO:0000313" key="2">
    <source>
        <dbReference type="EMBL" id="KPM39433.1"/>
    </source>
</evidence>
<evidence type="ECO:0000313" key="3">
    <source>
        <dbReference type="Proteomes" id="UP000050424"/>
    </source>
</evidence>
<dbReference type="Proteomes" id="UP000050424">
    <property type="component" value="Unassembled WGS sequence"/>
</dbReference>
<proteinExistence type="predicted"/>
<dbReference type="InterPro" id="IPR029058">
    <property type="entry name" value="AB_hydrolase_fold"/>
</dbReference>
<dbReference type="Gene3D" id="3.40.50.1820">
    <property type="entry name" value="alpha/beta hydrolase"/>
    <property type="match status" value="1"/>
</dbReference>
<dbReference type="PANTHER" id="PTHR47562:SF2">
    <property type="entry name" value="CARBOXYMETHYLENEBUTENOLIDASE-RELATED"/>
    <property type="match status" value="1"/>
</dbReference>
<accession>A0A0P7ANR6</accession>
<organism evidence="2 3">
    <name type="scientific">Neonectria ditissima</name>
    <dbReference type="NCBI Taxonomy" id="78410"/>
    <lineage>
        <taxon>Eukaryota</taxon>
        <taxon>Fungi</taxon>
        <taxon>Dikarya</taxon>
        <taxon>Ascomycota</taxon>
        <taxon>Pezizomycotina</taxon>
        <taxon>Sordariomycetes</taxon>
        <taxon>Hypocreomycetidae</taxon>
        <taxon>Hypocreales</taxon>
        <taxon>Nectriaceae</taxon>
        <taxon>Neonectria</taxon>
    </lineage>
</organism>
<dbReference type="SUPFAM" id="SSF53474">
    <property type="entry name" value="alpha/beta-Hydrolases"/>
    <property type="match status" value="1"/>
</dbReference>
<comment type="caution">
    <text evidence="2">The sequence shown here is derived from an EMBL/GenBank/DDBJ whole genome shotgun (WGS) entry which is preliminary data.</text>
</comment>
<dbReference type="STRING" id="78410.A0A0P7ANR6"/>
<gene>
    <name evidence="2" type="ORF">AK830_g7121</name>
</gene>
<dbReference type="AlphaFoldDB" id="A0A0P7ANR6"/>
<protein>
    <recommendedName>
        <fullName evidence="1">Dienelactone hydrolase domain-containing protein</fullName>
    </recommendedName>
</protein>
<reference evidence="2 3" key="1">
    <citation type="submission" date="2015-09" db="EMBL/GenBank/DDBJ databases">
        <title>Draft genome of a European isolate of the apple canker pathogen Neonectria ditissima.</title>
        <authorList>
            <person name="Gomez-Cortecero A."/>
            <person name="Harrison R.J."/>
            <person name="Armitage A.D."/>
        </authorList>
    </citation>
    <scope>NUCLEOTIDE SEQUENCE [LARGE SCALE GENOMIC DNA]</scope>
    <source>
        <strain evidence="2 3">R09/05</strain>
    </source>
</reference>
<dbReference type="PANTHER" id="PTHR47562">
    <property type="match status" value="1"/>
</dbReference>
<sequence length="287" mass="31469">MLIKESHVDVPTTANGKESSMRIFIFHPTVPGYPNARFPGVSLFSEIYQVTGPVARFARQIAGQGYIVAAPSSYHDFTGPEALKYDAEDTDRGNQFKIEKTLESYDADSYATVDYLLTLPTCTGLIGATGMCLGGHLAVRAAFVLQLDPRITACVAYFATDIHSRTLGPYTAANTSPTPPPNSNHTLDLFANFKGEIAMIFGIKDTHVPDAGRDLIRAKLRDAGVVTSWHEFAWAQHAFIRDELSKGRYDPAITKICFEILLELFGRTLKNDLGARDGEVAPPEHIC</sequence>
<dbReference type="EMBL" id="LKCW01000107">
    <property type="protein sequence ID" value="KPM39433.1"/>
    <property type="molecule type" value="Genomic_DNA"/>
</dbReference>
<evidence type="ECO:0000259" key="1">
    <source>
        <dbReference type="Pfam" id="PF01738"/>
    </source>
</evidence>
<dbReference type="OrthoDB" id="58297at2759"/>
<keyword evidence="3" id="KW-1185">Reference proteome</keyword>